<name>A0A6A6YS60_9PEZI</name>
<reference evidence="1 3" key="1">
    <citation type="journal article" date="2020" name="Stud. Mycol.">
        <title>101 Dothideomycetes genomes: a test case for predicting lifestyles and emergence of pathogens.</title>
        <authorList>
            <person name="Haridas S."/>
            <person name="Albert R."/>
            <person name="Binder M."/>
            <person name="Bloem J."/>
            <person name="Labutti K."/>
            <person name="Salamov A."/>
            <person name="Andreopoulos B."/>
            <person name="Baker S."/>
            <person name="Barry K."/>
            <person name="Bills G."/>
            <person name="Bluhm B."/>
            <person name="Cannon C."/>
            <person name="Castanera R."/>
            <person name="Culley D."/>
            <person name="Daum C."/>
            <person name="Ezra D."/>
            <person name="Gonzalez J."/>
            <person name="Henrissat B."/>
            <person name="Kuo A."/>
            <person name="Liang C."/>
            <person name="Lipzen A."/>
            <person name="Lutzoni F."/>
            <person name="Magnuson J."/>
            <person name="Mondo S."/>
            <person name="Nolan M."/>
            <person name="Ohm R."/>
            <person name="Pangilinan J."/>
            <person name="Park H.-J."/>
            <person name="Ramirez L."/>
            <person name="Alfaro M."/>
            <person name="Sun H."/>
            <person name="Tritt A."/>
            <person name="Yoshinaga Y."/>
            <person name="Zwiers L.-H."/>
            <person name="Turgeon B."/>
            <person name="Goodwin S."/>
            <person name="Spatafora J."/>
            <person name="Crous P."/>
            <person name="Grigoriev I."/>
        </authorList>
    </citation>
    <scope>NUCLEOTIDE SEQUENCE</scope>
    <source>
        <strain evidence="1 3">CBS 304.34</strain>
    </source>
</reference>
<dbReference type="AlphaFoldDB" id="A0A6A6YS60"/>
<evidence type="ECO:0000313" key="1">
    <source>
        <dbReference type="EMBL" id="KAF2811762.1"/>
    </source>
</evidence>
<dbReference type="EMBL" id="MU003698">
    <property type="protein sequence ID" value="KAF2811762.1"/>
    <property type="molecule type" value="Genomic_DNA"/>
</dbReference>
<reference evidence="3" key="2">
    <citation type="submission" date="2020-04" db="EMBL/GenBank/DDBJ databases">
        <authorList>
            <consortium name="NCBI Genome Project"/>
        </authorList>
    </citation>
    <scope>NUCLEOTIDE SEQUENCE</scope>
    <source>
        <strain evidence="3">CBS 304.34</strain>
    </source>
</reference>
<gene>
    <name evidence="1 3" type="ORF">BDZ99DRAFT_280469</name>
</gene>
<accession>A0A6A6YS60</accession>
<sequence length="220" mass="24892">MSICTFHCRELVCISPLHIYVYSVSVCHVHHTTRTSRSAFKPVKRKKTTRQFKTSSKSFQKYRQESYGQVLLRGLAGLSPLQALQELLFESLEAHATLQRVLNNSVNGLFNDTINFSRVPRTHRATLSLRQLGLGGDLRVVFDTVHHVHDTCFLSERKHEHAVRLGLLLCDLEVQGGQAQVTLCGVHSLLRHGYFLDKSFDVVEIVYFSLGSDTLIATLE</sequence>
<protein>
    <submittedName>
        <fullName evidence="1 3">Uncharacterized protein</fullName>
    </submittedName>
</protein>
<dbReference type="RefSeq" id="XP_033578726.1">
    <property type="nucleotide sequence ID" value="XM_033713991.1"/>
</dbReference>
<evidence type="ECO:0000313" key="2">
    <source>
        <dbReference type="Proteomes" id="UP000504636"/>
    </source>
</evidence>
<keyword evidence="2" id="KW-1185">Reference proteome</keyword>
<organism evidence="1">
    <name type="scientific">Mytilinidion resinicola</name>
    <dbReference type="NCBI Taxonomy" id="574789"/>
    <lineage>
        <taxon>Eukaryota</taxon>
        <taxon>Fungi</taxon>
        <taxon>Dikarya</taxon>
        <taxon>Ascomycota</taxon>
        <taxon>Pezizomycotina</taxon>
        <taxon>Dothideomycetes</taxon>
        <taxon>Pleosporomycetidae</taxon>
        <taxon>Mytilinidiales</taxon>
        <taxon>Mytilinidiaceae</taxon>
        <taxon>Mytilinidion</taxon>
    </lineage>
</organism>
<dbReference type="Proteomes" id="UP000504636">
    <property type="component" value="Unplaced"/>
</dbReference>
<proteinExistence type="predicted"/>
<evidence type="ECO:0000313" key="3">
    <source>
        <dbReference type="RefSeq" id="XP_033578726.1"/>
    </source>
</evidence>
<reference evidence="3" key="3">
    <citation type="submission" date="2025-04" db="UniProtKB">
        <authorList>
            <consortium name="RefSeq"/>
        </authorList>
    </citation>
    <scope>IDENTIFICATION</scope>
    <source>
        <strain evidence="3">CBS 304.34</strain>
    </source>
</reference>
<dbReference type="GeneID" id="54454884"/>